<keyword evidence="3" id="KW-1185">Reference proteome</keyword>
<dbReference type="AlphaFoldDB" id="A0A5B2WN07"/>
<accession>A0A5B2WN07</accession>
<comment type="caution">
    <text evidence="2">The sequence shown here is derived from an EMBL/GenBank/DDBJ whole genome shotgun (WGS) entry which is preliminary data.</text>
</comment>
<dbReference type="PANTHER" id="PTHR35333:SF3">
    <property type="entry name" value="BETA-LACTAMASE-TYPE TRANSPEPTIDASE FOLD CONTAINING PROTEIN"/>
    <property type="match status" value="1"/>
</dbReference>
<reference evidence="2 3" key="2">
    <citation type="submission" date="2019-09" db="EMBL/GenBank/DDBJ databases">
        <authorList>
            <person name="Jin C."/>
        </authorList>
    </citation>
    <scope>NUCLEOTIDE SEQUENCE [LARGE SCALE GENOMIC DNA]</scope>
    <source>
        <strain evidence="2 3">AN110305</strain>
    </source>
</reference>
<sequence length="297" mass="31380">MALTCTVLARSTDGPDDSVALATTNTANTANSRPQPVQQTSPPPSQDRPSSEPSGQQQSSQSSQSSAEQAKPKSLGALVRGGLVAAAVYDRSTDQFVYQENSTRRFESASLVKLLIALDALNRASGDDGRVARMLSYSDDDIASELWSDNGGPSIVTRWATKIGLTGTRPPADPNQWGDTTTTAEDVVAIYRYLLGTASHGTRDVIVKALSGAASSGADGFDQTFGIPDAVGAIPWAIKQGWACCSPDRVLHSTGLLGKDERYILVVLTSRPQSLGWADSRAQVTRIVESLVPLVSS</sequence>
<feature type="compositionally biased region" description="Low complexity" evidence="1">
    <location>
        <begin position="51"/>
        <end position="73"/>
    </location>
</feature>
<gene>
    <name evidence="2" type="ORF">F0L68_36705</name>
</gene>
<dbReference type="GO" id="GO:0030655">
    <property type="term" value="P:beta-lactam antibiotic catabolic process"/>
    <property type="evidence" value="ECO:0007669"/>
    <property type="project" value="InterPro"/>
</dbReference>
<dbReference type="Proteomes" id="UP000323454">
    <property type="component" value="Unassembled WGS sequence"/>
</dbReference>
<protein>
    <submittedName>
        <fullName evidence="2">Serine hydrolase</fullName>
    </submittedName>
</protein>
<dbReference type="SUPFAM" id="SSF56601">
    <property type="entry name" value="beta-lactamase/transpeptidase-like"/>
    <property type="match status" value="1"/>
</dbReference>
<dbReference type="GO" id="GO:0008800">
    <property type="term" value="F:beta-lactamase activity"/>
    <property type="evidence" value="ECO:0007669"/>
    <property type="project" value="InterPro"/>
</dbReference>
<reference evidence="2 3" key="1">
    <citation type="submission" date="2019-09" db="EMBL/GenBank/DDBJ databases">
        <title>Goodfellowia gen. nov., a new genus of the Pseudonocardineae related to Actinoalloteichus, containing Goodfellowia coeruleoviolacea gen. nov., comb. nov. gen. nov., comb. nov.</title>
        <authorList>
            <person name="Labeda D."/>
        </authorList>
    </citation>
    <scope>NUCLEOTIDE SEQUENCE [LARGE SCALE GENOMIC DNA]</scope>
    <source>
        <strain evidence="2 3">AN110305</strain>
    </source>
</reference>
<organism evidence="2 3">
    <name type="scientific">Solihabitans fulvus</name>
    <dbReference type="NCBI Taxonomy" id="1892852"/>
    <lineage>
        <taxon>Bacteria</taxon>
        <taxon>Bacillati</taxon>
        <taxon>Actinomycetota</taxon>
        <taxon>Actinomycetes</taxon>
        <taxon>Pseudonocardiales</taxon>
        <taxon>Pseudonocardiaceae</taxon>
        <taxon>Solihabitans</taxon>
    </lineage>
</organism>
<dbReference type="InterPro" id="IPR000871">
    <property type="entry name" value="Beta-lactam_class-A"/>
</dbReference>
<dbReference type="Gene3D" id="3.40.710.10">
    <property type="entry name" value="DD-peptidase/beta-lactamase superfamily"/>
    <property type="match status" value="1"/>
</dbReference>
<name>A0A5B2WN07_9PSEU</name>
<keyword evidence="2" id="KW-0378">Hydrolase</keyword>
<dbReference type="InterPro" id="IPR012338">
    <property type="entry name" value="Beta-lactam/transpept-like"/>
</dbReference>
<proteinExistence type="predicted"/>
<dbReference type="EMBL" id="VUOB01000077">
    <property type="protein sequence ID" value="KAA2252160.1"/>
    <property type="molecule type" value="Genomic_DNA"/>
</dbReference>
<evidence type="ECO:0000313" key="2">
    <source>
        <dbReference type="EMBL" id="KAA2252160.1"/>
    </source>
</evidence>
<evidence type="ECO:0000313" key="3">
    <source>
        <dbReference type="Proteomes" id="UP000323454"/>
    </source>
</evidence>
<dbReference type="OrthoDB" id="4981298at2"/>
<feature type="region of interest" description="Disordered" evidence="1">
    <location>
        <begin position="1"/>
        <end position="73"/>
    </location>
</feature>
<evidence type="ECO:0000256" key="1">
    <source>
        <dbReference type="SAM" id="MobiDB-lite"/>
    </source>
</evidence>
<dbReference type="GO" id="GO:0046677">
    <property type="term" value="P:response to antibiotic"/>
    <property type="evidence" value="ECO:0007669"/>
    <property type="project" value="InterPro"/>
</dbReference>
<feature type="compositionally biased region" description="Low complexity" evidence="1">
    <location>
        <begin position="22"/>
        <end position="40"/>
    </location>
</feature>
<dbReference type="PANTHER" id="PTHR35333">
    <property type="entry name" value="BETA-LACTAMASE"/>
    <property type="match status" value="1"/>
</dbReference>